<keyword evidence="1" id="KW-1133">Transmembrane helix</keyword>
<gene>
    <name evidence="2" type="ORF">ACFQ0P_12280</name>
</gene>
<dbReference type="RefSeq" id="WP_204978967.1">
    <property type="nucleotide sequence ID" value="NZ_JBHTII010000001.1"/>
</dbReference>
<evidence type="ECO:0000256" key="1">
    <source>
        <dbReference type="SAM" id="Phobius"/>
    </source>
</evidence>
<feature type="transmembrane region" description="Helical" evidence="1">
    <location>
        <begin position="7"/>
        <end position="26"/>
    </location>
</feature>
<accession>A0ABW3ALL1</accession>
<sequence length="62" mass="6710">MLKRRLLFWTWGAAGLGVVALLLTLLSGQFDAVTWLTLLSLILSIAGVITIAVSLSNKKPEE</sequence>
<keyword evidence="1" id="KW-0812">Transmembrane</keyword>
<comment type="caution">
    <text evidence="2">The sequence shown here is derived from an EMBL/GenBank/DDBJ whole genome shotgun (WGS) entry which is preliminary data.</text>
</comment>
<dbReference type="Proteomes" id="UP001597055">
    <property type="component" value="Unassembled WGS sequence"/>
</dbReference>
<proteinExistence type="predicted"/>
<evidence type="ECO:0000313" key="3">
    <source>
        <dbReference type="Proteomes" id="UP001597055"/>
    </source>
</evidence>
<organism evidence="2 3">
    <name type="scientific">Microbacterium insulae</name>
    <dbReference type="NCBI Taxonomy" id="483014"/>
    <lineage>
        <taxon>Bacteria</taxon>
        <taxon>Bacillati</taxon>
        <taxon>Actinomycetota</taxon>
        <taxon>Actinomycetes</taxon>
        <taxon>Micrococcales</taxon>
        <taxon>Microbacteriaceae</taxon>
        <taxon>Microbacterium</taxon>
    </lineage>
</organism>
<keyword evidence="3" id="KW-1185">Reference proteome</keyword>
<evidence type="ECO:0000313" key="2">
    <source>
        <dbReference type="EMBL" id="MFD0791179.1"/>
    </source>
</evidence>
<feature type="transmembrane region" description="Helical" evidence="1">
    <location>
        <begin position="32"/>
        <end position="55"/>
    </location>
</feature>
<keyword evidence="1" id="KW-0472">Membrane</keyword>
<dbReference type="EMBL" id="JBHTII010000001">
    <property type="protein sequence ID" value="MFD0791179.1"/>
    <property type="molecule type" value="Genomic_DNA"/>
</dbReference>
<name>A0ABW3ALL1_9MICO</name>
<reference evidence="3" key="1">
    <citation type="journal article" date="2019" name="Int. J. Syst. Evol. Microbiol.">
        <title>The Global Catalogue of Microorganisms (GCM) 10K type strain sequencing project: providing services to taxonomists for standard genome sequencing and annotation.</title>
        <authorList>
            <consortium name="The Broad Institute Genomics Platform"/>
            <consortium name="The Broad Institute Genome Sequencing Center for Infectious Disease"/>
            <person name="Wu L."/>
            <person name="Ma J."/>
        </authorList>
    </citation>
    <scope>NUCLEOTIDE SEQUENCE [LARGE SCALE GENOMIC DNA]</scope>
    <source>
        <strain evidence="3">CCUG 54523</strain>
    </source>
</reference>
<protein>
    <submittedName>
        <fullName evidence="2">Uncharacterized protein</fullName>
    </submittedName>
</protein>